<evidence type="ECO:0000256" key="3">
    <source>
        <dbReference type="SAM" id="SignalP"/>
    </source>
</evidence>
<dbReference type="GeneTree" id="ENSGT00390000017134"/>
<feature type="region of interest" description="Disordered" evidence="1">
    <location>
        <begin position="131"/>
        <end position="267"/>
    </location>
</feature>
<dbReference type="GO" id="GO:0030501">
    <property type="term" value="P:positive regulation of bone mineralization"/>
    <property type="evidence" value="ECO:0007669"/>
    <property type="project" value="TreeGrafter"/>
</dbReference>
<dbReference type="GO" id="GO:0045669">
    <property type="term" value="P:positive regulation of osteoblast differentiation"/>
    <property type="evidence" value="ECO:0007669"/>
    <property type="project" value="TreeGrafter"/>
</dbReference>
<dbReference type="Ensembl" id="ENSDLAT00005056682.2">
    <property type="protein sequence ID" value="ENSDLAP00005053304.1"/>
    <property type="gene ID" value="ENSDLAG00005022952.2"/>
</dbReference>
<feature type="compositionally biased region" description="Basic and acidic residues" evidence="1">
    <location>
        <begin position="194"/>
        <end position="204"/>
    </location>
</feature>
<dbReference type="Pfam" id="PF15724">
    <property type="entry name" value="TMEM119"/>
    <property type="match status" value="1"/>
</dbReference>
<evidence type="ECO:0000256" key="1">
    <source>
        <dbReference type="SAM" id="MobiDB-lite"/>
    </source>
</evidence>
<reference evidence="4" key="1">
    <citation type="submission" date="2025-08" db="UniProtKB">
        <authorList>
            <consortium name="Ensembl"/>
        </authorList>
    </citation>
    <scope>IDENTIFICATION</scope>
</reference>
<evidence type="ECO:0000256" key="2">
    <source>
        <dbReference type="SAM" id="Phobius"/>
    </source>
</evidence>
<dbReference type="PANTHER" id="PTHR28645:SF1">
    <property type="entry name" value="TRANSMEMBRANE PROTEIN 119"/>
    <property type="match status" value="1"/>
</dbReference>
<dbReference type="GO" id="GO:0033690">
    <property type="term" value="P:positive regulation of osteoblast proliferation"/>
    <property type="evidence" value="ECO:0007669"/>
    <property type="project" value="TreeGrafter"/>
</dbReference>
<proteinExistence type="predicted"/>
<dbReference type="GO" id="GO:0001503">
    <property type="term" value="P:ossification"/>
    <property type="evidence" value="ECO:0007669"/>
    <property type="project" value="InterPro"/>
</dbReference>
<accession>A0A8C4I6J4</accession>
<sequence>MPRETMLPMALRLIGLSVVFFISRSSATPLPFYSSLEGSTDEEELSNITSFLPTSNVSSEYQTTPVGPTHVESDFLSQVVNFLQENMLLILVAGTFILLVFLIICGAIFMSRRRKVNAYYPSSFPSKMYVDHRDKTGGAKPFNEVPEKPAPEQKSETVDSHKQLQADIMRAAKSLRTPNKSVDAAEGGGSSQKVADHSPEDSSKPDGSILDQQLPSLPEEKELCELSESEAAASAGSPQLNAPEDPEEDDSREPLTGRSLRPSSLHIHNDSATLQLIAGEKTAF</sequence>
<organism evidence="4 5">
    <name type="scientific">Dicentrarchus labrax</name>
    <name type="common">European seabass</name>
    <name type="synonym">Morone labrax</name>
    <dbReference type="NCBI Taxonomy" id="13489"/>
    <lineage>
        <taxon>Eukaryota</taxon>
        <taxon>Metazoa</taxon>
        <taxon>Chordata</taxon>
        <taxon>Craniata</taxon>
        <taxon>Vertebrata</taxon>
        <taxon>Euteleostomi</taxon>
        <taxon>Actinopterygii</taxon>
        <taxon>Neopterygii</taxon>
        <taxon>Teleostei</taxon>
        <taxon>Neoteleostei</taxon>
        <taxon>Acanthomorphata</taxon>
        <taxon>Eupercaria</taxon>
        <taxon>Moronidae</taxon>
        <taxon>Dicentrarchus</taxon>
    </lineage>
</organism>
<keyword evidence="2" id="KW-1133">Transmembrane helix</keyword>
<keyword evidence="2" id="KW-0812">Transmembrane</keyword>
<feature type="compositionally biased region" description="Basic and acidic residues" evidence="1">
    <location>
        <begin position="145"/>
        <end position="164"/>
    </location>
</feature>
<reference evidence="4" key="2">
    <citation type="submission" date="2025-09" db="UniProtKB">
        <authorList>
            <consortium name="Ensembl"/>
        </authorList>
    </citation>
    <scope>IDENTIFICATION</scope>
</reference>
<dbReference type="GO" id="GO:0005886">
    <property type="term" value="C:plasma membrane"/>
    <property type="evidence" value="ECO:0007669"/>
    <property type="project" value="TreeGrafter"/>
</dbReference>
<evidence type="ECO:0000313" key="5">
    <source>
        <dbReference type="Proteomes" id="UP000694389"/>
    </source>
</evidence>
<keyword evidence="3" id="KW-0732">Signal</keyword>
<protein>
    <submittedName>
        <fullName evidence="4">Transmembrane protein 119b</fullName>
    </submittedName>
</protein>
<name>A0A8C4I6J4_DICLA</name>
<feature type="transmembrane region" description="Helical" evidence="2">
    <location>
        <begin position="87"/>
        <end position="110"/>
    </location>
</feature>
<dbReference type="PANTHER" id="PTHR28645">
    <property type="entry name" value="TRANSMEMBRANE PROTEIN 119"/>
    <property type="match status" value="1"/>
</dbReference>
<feature type="signal peptide" evidence="3">
    <location>
        <begin position="1"/>
        <end position="27"/>
    </location>
</feature>
<dbReference type="AlphaFoldDB" id="A0A8C4I6J4"/>
<keyword evidence="5" id="KW-1185">Reference proteome</keyword>
<keyword evidence="2" id="KW-0472">Membrane</keyword>
<evidence type="ECO:0000313" key="4">
    <source>
        <dbReference type="Ensembl" id="ENSDLAP00005053304.1"/>
    </source>
</evidence>
<dbReference type="Proteomes" id="UP000694389">
    <property type="component" value="Unassembled WGS sequence"/>
</dbReference>
<feature type="chain" id="PRO_5034283956" evidence="3">
    <location>
        <begin position="28"/>
        <end position="284"/>
    </location>
</feature>
<dbReference type="InterPro" id="IPR031453">
    <property type="entry name" value="TMEM119"/>
</dbReference>